<dbReference type="Gene3D" id="3.90.1170.20">
    <property type="entry name" value="Quinolinate phosphoribosyl transferase, N-terminal domain"/>
    <property type="match status" value="1"/>
</dbReference>
<dbReference type="eggNOG" id="COG0157">
    <property type="taxonomic scope" value="Bacteria"/>
</dbReference>
<dbReference type="GO" id="GO:0005737">
    <property type="term" value="C:cytoplasm"/>
    <property type="evidence" value="ECO:0007669"/>
    <property type="project" value="TreeGrafter"/>
</dbReference>
<dbReference type="InterPro" id="IPR022412">
    <property type="entry name" value="Quinolinate_PRibosylTrfase_N"/>
</dbReference>
<feature type="domain" description="Quinolinate phosphoribosyl transferase C-terminal" evidence="13">
    <location>
        <begin position="124"/>
        <end position="287"/>
    </location>
</feature>
<reference evidence="15 16" key="1">
    <citation type="journal article" date="2012" name="J. Bacteriol.">
        <title>Draft Genome Sequence of Novosphingobium nitrogenifigens Y88T.</title>
        <authorList>
            <person name="Strabala T.J."/>
            <person name="Macdonald L."/>
            <person name="Liu V."/>
            <person name="Smit A.M."/>
        </authorList>
    </citation>
    <scope>NUCLEOTIDE SEQUENCE [LARGE SCALE GENOMIC DNA]</scope>
    <source>
        <strain evidence="15 16">DSM 19370</strain>
    </source>
</reference>
<comment type="subunit">
    <text evidence="4">Hexamer formed by 3 homodimers.</text>
</comment>
<dbReference type="InterPro" id="IPR027277">
    <property type="entry name" value="NadC/ModD"/>
</dbReference>
<evidence type="ECO:0000256" key="9">
    <source>
        <dbReference type="ARBA" id="ARBA00033102"/>
    </source>
</evidence>
<accession>F1Z4E5</accession>
<comment type="caution">
    <text evidence="15">The sequence shown here is derived from an EMBL/GenBank/DDBJ whole genome shotgun (WGS) entry which is preliminary data.</text>
</comment>
<dbReference type="EC" id="2.4.2.19" evidence="5"/>
<dbReference type="FunFam" id="3.90.1170.20:FF:000001">
    <property type="entry name" value="Nicotinate-nucleotide diphosphorylase (Carboxylating)"/>
    <property type="match status" value="1"/>
</dbReference>
<dbReference type="InterPro" id="IPR036068">
    <property type="entry name" value="Nicotinate_pribotase-like_C"/>
</dbReference>
<dbReference type="CDD" id="cd01572">
    <property type="entry name" value="QPRTase"/>
    <property type="match status" value="1"/>
</dbReference>
<evidence type="ECO:0000256" key="2">
    <source>
        <dbReference type="ARBA" id="ARBA00004893"/>
    </source>
</evidence>
<evidence type="ECO:0000313" key="15">
    <source>
        <dbReference type="EMBL" id="EGD60555.1"/>
    </source>
</evidence>
<evidence type="ECO:0000256" key="5">
    <source>
        <dbReference type="ARBA" id="ARBA00011944"/>
    </source>
</evidence>
<dbReference type="SUPFAM" id="SSF54675">
    <property type="entry name" value="Nicotinate/Quinolinate PRTase N-terminal domain-like"/>
    <property type="match status" value="1"/>
</dbReference>
<dbReference type="InterPro" id="IPR004393">
    <property type="entry name" value="NadC"/>
</dbReference>
<dbReference type="AlphaFoldDB" id="F1Z4E5"/>
<evidence type="ECO:0000256" key="10">
    <source>
        <dbReference type="ARBA" id="ARBA00047445"/>
    </source>
</evidence>
<dbReference type="FunFam" id="3.20.20.70:FF:000030">
    <property type="entry name" value="Nicotinate-nucleotide pyrophosphorylase, carboxylating"/>
    <property type="match status" value="1"/>
</dbReference>
<evidence type="ECO:0000313" key="16">
    <source>
        <dbReference type="Proteomes" id="UP000004728"/>
    </source>
</evidence>
<keyword evidence="16" id="KW-1185">Reference proteome</keyword>
<dbReference type="InterPro" id="IPR013785">
    <property type="entry name" value="Aldolase_TIM"/>
</dbReference>
<feature type="domain" description="Quinolinate phosphoribosyl transferase N-terminal" evidence="14">
    <location>
        <begin position="37"/>
        <end position="121"/>
    </location>
</feature>
<comment type="pathway">
    <text evidence="2">Cofactor biosynthesis; NAD(+) biosynthesis; nicotinate D-ribonucleotide from quinolinate: step 1/1.</text>
</comment>
<dbReference type="NCBIfam" id="TIGR00078">
    <property type="entry name" value="nadC"/>
    <property type="match status" value="1"/>
</dbReference>
<evidence type="ECO:0000256" key="3">
    <source>
        <dbReference type="ARBA" id="ARBA00009400"/>
    </source>
</evidence>
<evidence type="ECO:0000256" key="7">
    <source>
        <dbReference type="ARBA" id="ARBA00022676"/>
    </source>
</evidence>
<dbReference type="Pfam" id="PF02749">
    <property type="entry name" value="QRPTase_N"/>
    <property type="match status" value="1"/>
</dbReference>
<evidence type="ECO:0000256" key="12">
    <source>
        <dbReference type="PIRNR" id="PIRNR006250"/>
    </source>
</evidence>
<dbReference type="Proteomes" id="UP000004728">
    <property type="component" value="Unassembled WGS sequence"/>
</dbReference>
<name>F1Z4E5_9SPHN</name>
<keyword evidence="8 12" id="KW-0808">Transferase</keyword>
<keyword evidence="6" id="KW-0662">Pyridine nucleotide biosynthesis</keyword>
<dbReference type="PIRSF" id="PIRSF006250">
    <property type="entry name" value="NadC_ModD"/>
    <property type="match status" value="1"/>
</dbReference>
<dbReference type="InterPro" id="IPR002638">
    <property type="entry name" value="Quinolinate_PRibosylTrfase_C"/>
</dbReference>
<dbReference type="InParanoid" id="F1Z4E5"/>
<sequence>MAGHMSGLTLIGFDIEAYVARTLAEDLGEGLPGGGHDVTSESVIPEQARFSGVMDSRDAVTVCGLPIAEAFFRALDPAVKIEHLVTDGTRVEPGTALMRIEGSARALLTAERSALNTVQHLTGIATMTREYVDAMGETKARLLDTRKTIPGLRVLEKYAVRTGGGHNHRMGLWDAAMIKDNHVAVAGGVGEAVRRALAAGIAEVICEVDSLDQIEPALAAGATRLLLDNMAPPMLREALAIVAGRVPCEASGGVRLDTIGAIAATGVDYISVGRLTQSAPAADIGLDFTPL</sequence>
<dbReference type="OrthoDB" id="9782546at2"/>
<dbReference type="STRING" id="983920.Y88_2845"/>
<evidence type="ECO:0000256" key="11">
    <source>
        <dbReference type="ARBA" id="ARBA00069173"/>
    </source>
</evidence>
<dbReference type="GO" id="GO:0009435">
    <property type="term" value="P:NAD+ biosynthetic process"/>
    <property type="evidence" value="ECO:0007669"/>
    <property type="project" value="UniProtKB-UniPathway"/>
</dbReference>
<dbReference type="PANTHER" id="PTHR32179:SF3">
    <property type="entry name" value="NICOTINATE-NUCLEOTIDE PYROPHOSPHORYLASE [CARBOXYLATING]"/>
    <property type="match status" value="1"/>
</dbReference>
<dbReference type="UniPathway" id="UPA00253">
    <property type="reaction ID" value="UER00331"/>
</dbReference>
<evidence type="ECO:0000259" key="14">
    <source>
        <dbReference type="Pfam" id="PF02749"/>
    </source>
</evidence>
<evidence type="ECO:0000256" key="6">
    <source>
        <dbReference type="ARBA" id="ARBA00022642"/>
    </source>
</evidence>
<dbReference type="InterPro" id="IPR037128">
    <property type="entry name" value="Quinolinate_PRibosylTase_N_sf"/>
</dbReference>
<dbReference type="GO" id="GO:0004514">
    <property type="term" value="F:nicotinate-nucleotide diphosphorylase (carboxylating) activity"/>
    <property type="evidence" value="ECO:0007669"/>
    <property type="project" value="UniProtKB-EC"/>
</dbReference>
<dbReference type="HOGENOM" id="CLU_039622_0_1_5"/>
<keyword evidence="7 12" id="KW-0328">Glycosyltransferase</keyword>
<dbReference type="SUPFAM" id="SSF51690">
    <property type="entry name" value="Nicotinate/Quinolinate PRTase C-terminal domain-like"/>
    <property type="match status" value="1"/>
</dbReference>
<comment type="similarity">
    <text evidence="3 12">Belongs to the NadC/ModD family.</text>
</comment>
<evidence type="ECO:0000256" key="4">
    <source>
        <dbReference type="ARBA" id="ARBA00011218"/>
    </source>
</evidence>
<organism evidence="15 16">
    <name type="scientific">Novosphingobium nitrogenifigens DSM 19370</name>
    <dbReference type="NCBI Taxonomy" id="983920"/>
    <lineage>
        <taxon>Bacteria</taxon>
        <taxon>Pseudomonadati</taxon>
        <taxon>Pseudomonadota</taxon>
        <taxon>Alphaproteobacteria</taxon>
        <taxon>Sphingomonadales</taxon>
        <taxon>Sphingomonadaceae</taxon>
        <taxon>Novosphingobium</taxon>
    </lineage>
</organism>
<dbReference type="EMBL" id="AEWJ01000018">
    <property type="protein sequence ID" value="EGD60555.1"/>
    <property type="molecule type" value="Genomic_DNA"/>
</dbReference>
<dbReference type="Pfam" id="PF01729">
    <property type="entry name" value="QRPTase_C"/>
    <property type="match status" value="1"/>
</dbReference>
<gene>
    <name evidence="15" type="ORF">Y88_2845</name>
</gene>
<dbReference type="FunCoup" id="F1Z4E5">
    <property type="interactions" value="563"/>
</dbReference>
<proteinExistence type="inferred from homology"/>
<evidence type="ECO:0000256" key="1">
    <source>
        <dbReference type="ARBA" id="ARBA00003237"/>
    </source>
</evidence>
<evidence type="ECO:0000256" key="8">
    <source>
        <dbReference type="ARBA" id="ARBA00022679"/>
    </source>
</evidence>
<comment type="catalytic activity">
    <reaction evidence="10">
        <text>nicotinate beta-D-ribonucleotide + CO2 + diphosphate = quinolinate + 5-phospho-alpha-D-ribose 1-diphosphate + 2 H(+)</text>
        <dbReference type="Rhea" id="RHEA:12733"/>
        <dbReference type="ChEBI" id="CHEBI:15378"/>
        <dbReference type="ChEBI" id="CHEBI:16526"/>
        <dbReference type="ChEBI" id="CHEBI:29959"/>
        <dbReference type="ChEBI" id="CHEBI:33019"/>
        <dbReference type="ChEBI" id="CHEBI:57502"/>
        <dbReference type="ChEBI" id="CHEBI:58017"/>
        <dbReference type="EC" id="2.4.2.19"/>
    </reaction>
</comment>
<dbReference type="Gene3D" id="3.20.20.70">
    <property type="entry name" value="Aldolase class I"/>
    <property type="match status" value="1"/>
</dbReference>
<dbReference type="PANTHER" id="PTHR32179">
    <property type="entry name" value="NICOTINATE-NUCLEOTIDE PYROPHOSPHORYLASE [CARBOXYLATING]"/>
    <property type="match status" value="1"/>
</dbReference>
<evidence type="ECO:0000259" key="13">
    <source>
        <dbReference type="Pfam" id="PF01729"/>
    </source>
</evidence>
<comment type="function">
    <text evidence="1">Involved in the catabolism of quinolinic acid (QA).</text>
</comment>
<protein>
    <recommendedName>
        <fullName evidence="11">Probable nicotinate-nucleotide pyrophosphorylase [carboxylating]</fullName>
        <ecNumber evidence="5">2.4.2.19</ecNumber>
    </recommendedName>
    <alternativeName>
        <fullName evidence="9">Quinolinate phosphoribosyltransferase [decarboxylating]</fullName>
    </alternativeName>
</protein>
<dbReference type="GO" id="GO:0034213">
    <property type="term" value="P:quinolinate catabolic process"/>
    <property type="evidence" value="ECO:0007669"/>
    <property type="project" value="TreeGrafter"/>
</dbReference>